<proteinExistence type="inferred from homology"/>
<evidence type="ECO:0000256" key="1">
    <source>
        <dbReference type="RuleBase" id="RU362001"/>
    </source>
</evidence>
<accession>A0ABN2JRC8</accession>
<dbReference type="InterPro" id="IPR010310">
    <property type="entry name" value="T7SS_ESAT-6-like"/>
</dbReference>
<dbReference type="Proteomes" id="UP001500655">
    <property type="component" value="Unassembled WGS sequence"/>
</dbReference>
<dbReference type="RefSeq" id="WP_344076000.1">
    <property type="nucleotide sequence ID" value="NZ_BAAALS010000001.1"/>
</dbReference>
<dbReference type="InterPro" id="IPR036689">
    <property type="entry name" value="ESAT-6-like_sf"/>
</dbReference>
<reference evidence="2 3" key="1">
    <citation type="journal article" date="2019" name="Int. J. Syst. Evol. Microbiol.">
        <title>The Global Catalogue of Microorganisms (GCM) 10K type strain sequencing project: providing services to taxonomists for standard genome sequencing and annotation.</title>
        <authorList>
            <consortium name="The Broad Institute Genomics Platform"/>
            <consortium name="The Broad Institute Genome Sequencing Center for Infectious Disease"/>
            <person name="Wu L."/>
            <person name="Ma J."/>
        </authorList>
    </citation>
    <scope>NUCLEOTIDE SEQUENCE [LARGE SCALE GENOMIC DNA]</scope>
    <source>
        <strain evidence="2 3">JCM 13249</strain>
    </source>
</reference>
<evidence type="ECO:0000313" key="3">
    <source>
        <dbReference type="Proteomes" id="UP001500655"/>
    </source>
</evidence>
<evidence type="ECO:0000313" key="2">
    <source>
        <dbReference type="EMBL" id="GAA1736383.1"/>
    </source>
</evidence>
<keyword evidence="3" id="KW-1185">Reference proteome</keyword>
<sequence length="97" mass="10941">MSERIVVNFAQLRTASDHIATAVKTLTNELQELERAANPLVQSWDGEAKEAYQQRQNVWRSAANDLTTMLSQIKRAVDDSAADYANTETRNTNLFRA</sequence>
<dbReference type="Gene3D" id="1.10.287.1060">
    <property type="entry name" value="ESAT-6-like"/>
    <property type="match status" value="1"/>
</dbReference>
<protein>
    <recommendedName>
        <fullName evidence="1">ESAT-6-like protein</fullName>
    </recommendedName>
</protein>
<dbReference type="Pfam" id="PF06013">
    <property type="entry name" value="WXG100"/>
    <property type="match status" value="1"/>
</dbReference>
<comment type="caution">
    <text evidence="2">The sequence shown here is derived from an EMBL/GenBank/DDBJ whole genome shotgun (WGS) entry which is preliminary data.</text>
</comment>
<gene>
    <name evidence="2" type="ORF">GCM10009681_03710</name>
</gene>
<dbReference type="SUPFAM" id="SSF140453">
    <property type="entry name" value="EsxAB dimer-like"/>
    <property type="match status" value="1"/>
</dbReference>
<dbReference type="NCBIfam" id="TIGR03930">
    <property type="entry name" value="WXG100_ESAT6"/>
    <property type="match status" value="1"/>
</dbReference>
<dbReference type="EMBL" id="BAAALS010000001">
    <property type="protein sequence ID" value="GAA1736383.1"/>
    <property type="molecule type" value="Genomic_DNA"/>
</dbReference>
<comment type="similarity">
    <text evidence="1">Belongs to the WXG100 family.</text>
</comment>
<name>A0ABN2JRC8_9ACTN</name>
<organism evidence="2 3">
    <name type="scientific">Luedemannella helvata</name>
    <dbReference type="NCBI Taxonomy" id="349315"/>
    <lineage>
        <taxon>Bacteria</taxon>
        <taxon>Bacillati</taxon>
        <taxon>Actinomycetota</taxon>
        <taxon>Actinomycetes</taxon>
        <taxon>Micromonosporales</taxon>
        <taxon>Micromonosporaceae</taxon>
        <taxon>Luedemannella</taxon>
    </lineage>
</organism>